<evidence type="ECO:0000313" key="2">
    <source>
        <dbReference type="EMBL" id="AAM73798.1"/>
    </source>
</evidence>
<feature type="compositionally biased region" description="Basic and acidic residues" evidence="1">
    <location>
        <begin position="1"/>
        <end position="13"/>
    </location>
</feature>
<name>Q8MWC2_PENMO</name>
<sequence>MQHEHTTPEEKSARPLADMSKNKKKHVSTRLGPFLISFPFSHTCVSRCCFFVGLKGAKDSKWHILHYSSTSDRISVRSSM</sequence>
<dbReference type="AlphaFoldDB" id="Q8MWC2"/>
<reference evidence="2" key="1">
    <citation type="submission" date="2001-11" db="EMBL/GenBank/DDBJ databases">
        <title>Molecular cloning and sequencing of cDNA's of black tiger shrimp haemocytes.</title>
        <authorList>
            <person name="Thepparit C."/>
            <person name="Sonthayanon B."/>
        </authorList>
    </citation>
    <scope>NUCLEOTIDE SEQUENCE</scope>
</reference>
<accession>Q8MWC2</accession>
<dbReference type="EMBL" id="AF445312">
    <property type="protein sequence ID" value="AAM73798.1"/>
    <property type="molecule type" value="mRNA"/>
</dbReference>
<feature type="region of interest" description="Disordered" evidence="1">
    <location>
        <begin position="1"/>
        <end position="24"/>
    </location>
</feature>
<protein>
    <submittedName>
        <fullName evidence="2">Uncharacterized protein</fullName>
    </submittedName>
</protein>
<organism evidence="2">
    <name type="scientific">Penaeus monodon</name>
    <name type="common">Giant tiger prawn</name>
    <dbReference type="NCBI Taxonomy" id="6687"/>
    <lineage>
        <taxon>Eukaryota</taxon>
        <taxon>Metazoa</taxon>
        <taxon>Ecdysozoa</taxon>
        <taxon>Arthropoda</taxon>
        <taxon>Crustacea</taxon>
        <taxon>Multicrustacea</taxon>
        <taxon>Malacostraca</taxon>
        <taxon>Eumalacostraca</taxon>
        <taxon>Eucarida</taxon>
        <taxon>Decapoda</taxon>
        <taxon>Dendrobranchiata</taxon>
        <taxon>Penaeoidea</taxon>
        <taxon>Penaeidae</taxon>
        <taxon>Penaeus</taxon>
    </lineage>
</organism>
<evidence type="ECO:0000256" key="1">
    <source>
        <dbReference type="SAM" id="MobiDB-lite"/>
    </source>
</evidence>
<proteinExistence type="evidence at transcript level"/>